<dbReference type="EMBL" id="JAADJG010000421">
    <property type="protein sequence ID" value="KAF4446958.1"/>
    <property type="molecule type" value="Genomic_DNA"/>
</dbReference>
<keyword evidence="2" id="KW-0328">Glycosyltransferase</keyword>
<dbReference type="AlphaFoldDB" id="A0A8H4NVI0"/>
<feature type="region of interest" description="Disordered" evidence="1">
    <location>
        <begin position="311"/>
        <end position="338"/>
    </location>
</feature>
<evidence type="ECO:0000256" key="1">
    <source>
        <dbReference type="SAM" id="MobiDB-lite"/>
    </source>
</evidence>
<keyword evidence="3" id="KW-1185">Reference proteome</keyword>
<reference evidence="2" key="1">
    <citation type="submission" date="2020-01" db="EMBL/GenBank/DDBJ databases">
        <title>Identification and distribution of gene clusters putatively required for synthesis of sphingolipid metabolism inhibitors in phylogenetically diverse species of the filamentous fungus Fusarium.</title>
        <authorList>
            <person name="Kim H.-S."/>
            <person name="Busman M."/>
            <person name="Brown D.W."/>
            <person name="Divon H."/>
            <person name="Uhlig S."/>
            <person name="Proctor R.H."/>
        </authorList>
    </citation>
    <scope>NUCLEOTIDE SEQUENCE</scope>
    <source>
        <strain evidence="2">NRRL 53441</strain>
    </source>
</reference>
<protein>
    <submittedName>
        <fullName evidence="2">Subunit P of phosphatidylinositol N-acetylglucosaminyltransferase</fullName>
    </submittedName>
</protein>
<name>A0A8H4NVI0_9HYPO</name>
<sequence>MNMTPNDISAAFEKEARLRQVAPIIRDLYISENIPARLVTSILETLYAYEISPGNLRKKFVKKDEITAGIKKRTRVKAAGPRKERATPEMIKFINMFHFKSSLQPQPVLRRYRLHEKALYSISQFLDSMFDTGNQKAWRVNPTGFVRQDGTNPAADKWQLIEASCDSISTMVRCNQVKAAQQMLDGLESDLVGFLNEMDPLFVGKIWRLALVLQGLGRRAPRLQAMETILGRMRIDSHMTYGSDSPSSAILDCILDVEEKDFRLTMRLGFQETLKVLDHKGSDANTTTLSLWSTYSQYFCKPYTKWIKRKPLDSTPSRPPKSASKAARKVASESPPQERLRESIRCDILLLKFDQVKMQCYNTNGLSPIQSDACVLINHYFAYAAYWICSDTERAERMAHDIINETRNFLTAPPVWTIKTMAFCVASKILAEIYRQCGQFRACEEIIMEVIGILRFGDRTCRVRAINSERDRRASNMSELSTKLEV</sequence>
<dbReference type="OrthoDB" id="5080953at2759"/>
<evidence type="ECO:0000313" key="3">
    <source>
        <dbReference type="Proteomes" id="UP000605986"/>
    </source>
</evidence>
<dbReference type="GO" id="GO:0016757">
    <property type="term" value="F:glycosyltransferase activity"/>
    <property type="evidence" value="ECO:0007669"/>
    <property type="project" value="UniProtKB-KW"/>
</dbReference>
<dbReference type="Proteomes" id="UP000605986">
    <property type="component" value="Unassembled WGS sequence"/>
</dbReference>
<evidence type="ECO:0000313" key="2">
    <source>
        <dbReference type="EMBL" id="KAF4446958.1"/>
    </source>
</evidence>
<comment type="caution">
    <text evidence="2">The sequence shown here is derived from an EMBL/GenBank/DDBJ whole genome shotgun (WGS) entry which is preliminary data.</text>
</comment>
<accession>A0A8H4NVI0</accession>
<organism evidence="2 3">
    <name type="scientific">Fusarium austroafricanum</name>
    <dbReference type="NCBI Taxonomy" id="2364996"/>
    <lineage>
        <taxon>Eukaryota</taxon>
        <taxon>Fungi</taxon>
        <taxon>Dikarya</taxon>
        <taxon>Ascomycota</taxon>
        <taxon>Pezizomycotina</taxon>
        <taxon>Sordariomycetes</taxon>
        <taxon>Hypocreomycetidae</taxon>
        <taxon>Hypocreales</taxon>
        <taxon>Nectriaceae</taxon>
        <taxon>Fusarium</taxon>
        <taxon>Fusarium concolor species complex</taxon>
    </lineage>
</organism>
<keyword evidence="2" id="KW-0808">Transferase</keyword>
<gene>
    <name evidence="2" type="ORF">F53441_9429</name>
</gene>
<proteinExistence type="predicted"/>